<gene>
    <name evidence="2" type="ORF">PQ472_07980</name>
</gene>
<name>A0ABY7WS59_9LACO</name>
<proteinExistence type="predicted"/>
<sequence>MTEIKPTLTLEGARTNLHMSQEDVAKALGISAKTYIEYEKYRRVMRTDRAYAFSLLVKQPLQSIIFLPSDYESFVDNSTKEV</sequence>
<dbReference type="Pfam" id="PF01381">
    <property type="entry name" value="HTH_3"/>
    <property type="match status" value="1"/>
</dbReference>
<evidence type="ECO:0000259" key="1">
    <source>
        <dbReference type="PROSITE" id="PS50943"/>
    </source>
</evidence>
<dbReference type="RefSeq" id="WP_274258914.1">
    <property type="nucleotide sequence ID" value="NZ_CP117884.1"/>
</dbReference>
<dbReference type="InterPro" id="IPR010982">
    <property type="entry name" value="Lambda_DNA-bd_dom_sf"/>
</dbReference>
<dbReference type="SUPFAM" id="SSF47413">
    <property type="entry name" value="lambda repressor-like DNA-binding domains"/>
    <property type="match status" value="1"/>
</dbReference>
<dbReference type="EMBL" id="CP117884">
    <property type="protein sequence ID" value="WDF81864.1"/>
    <property type="molecule type" value="Genomic_DNA"/>
</dbReference>
<organism evidence="2 3">
    <name type="scientific">Lacticaseibacillus pabuli</name>
    <dbReference type="NCBI Taxonomy" id="3025672"/>
    <lineage>
        <taxon>Bacteria</taxon>
        <taxon>Bacillati</taxon>
        <taxon>Bacillota</taxon>
        <taxon>Bacilli</taxon>
        <taxon>Lactobacillales</taxon>
        <taxon>Lactobacillaceae</taxon>
        <taxon>Lacticaseibacillus</taxon>
    </lineage>
</organism>
<feature type="domain" description="HTH cro/C1-type" evidence="1">
    <location>
        <begin position="10"/>
        <end position="43"/>
    </location>
</feature>
<dbReference type="InterPro" id="IPR001387">
    <property type="entry name" value="Cro/C1-type_HTH"/>
</dbReference>
<dbReference type="CDD" id="cd00093">
    <property type="entry name" value="HTH_XRE"/>
    <property type="match status" value="1"/>
</dbReference>
<dbReference type="Proteomes" id="UP001220377">
    <property type="component" value="Chromosome"/>
</dbReference>
<dbReference type="Gene3D" id="1.10.260.40">
    <property type="entry name" value="lambda repressor-like DNA-binding domains"/>
    <property type="match status" value="1"/>
</dbReference>
<protein>
    <submittedName>
        <fullName evidence="2">Helix-turn-helix transcriptional regulator</fullName>
    </submittedName>
</protein>
<accession>A0ABY7WS59</accession>
<reference evidence="2 3" key="1">
    <citation type="submission" date="2023-02" db="EMBL/GenBank/DDBJ databases">
        <title>Genome sequence of Lacticaseibacillus sp. KACC 23028.</title>
        <authorList>
            <person name="Kim S."/>
            <person name="Heo J."/>
            <person name="Kwon S.-W."/>
        </authorList>
    </citation>
    <scope>NUCLEOTIDE SEQUENCE [LARGE SCALE GENOMIC DNA]</scope>
    <source>
        <strain evidence="2 3">KACC 23028</strain>
    </source>
</reference>
<evidence type="ECO:0000313" key="3">
    <source>
        <dbReference type="Proteomes" id="UP001220377"/>
    </source>
</evidence>
<dbReference type="PROSITE" id="PS50943">
    <property type="entry name" value="HTH_CROC1"/>
    <property type="match status" value="1"/>
</dbReference>
<keyword evidence="3" id="KW-1185">Reference proteome</keyword>
<evidence type="ECO:0000313" key="2">
    <source>
        <dbReference type="EMBL" id="WDF81864.1"/>
    </source>
</evidence>